<reference evidence="9 10" key="1">
    <citation type="submission" date="2015-04" db="EMBL/GenBank/DDBJ databases">
        <title>The complete genome sequence of the hyperthermophilic, obligate iron-reducing archaeon Geoglobus ahangari strain 234T.</title>
        <authorList>
            <person name="Manzella M.P."/>
            <person name="Holmes D.E."/>
            <person name="Rocheleau J.M."/>
            <person name="Chung A."/>
            <person name="Reguera G."/>
            <person name="Kashefi K."/>
        </authorList>
    </citation>
    <scope>NUCLEOTIDE SEQUENCE [LARGE SCALE GENOMIC DNA]</scope>
    <source>
        <strain evidence="9 10">234</strain>
    </source>
</reference>
<dbReference type="GO" id="GO:0020037">
    <property type="term" value="F:heme binding"/>
    <property type="evidence" value="ECO:0007669"/>
    <property type="project" value="InterPro"/>
</dbReference>
<dbReference type="STRING" id="113653.GAH_00620"/>
<comment type="similarity">
    <text evidence="2">Belongs to the CcmC/CycZ/HelC family.</text>
</comment>
<dbReference type="AlphaFoldDB" id="A0A0F7IFY3"/>
<feature type="transmembrane region" description="Helical" evidence="7">
    <location>
        <begin position="114"/>
        <end position="132"/>
    </location>
</feature>
<name>A0A0F7IFY3_9EURY</name>
<dbReference type="Pfam" id="PF01578">
    <property type="entry name" value="Cytochrom_C_asm"/>
    <property type="match status" value="1"/>
</dbReference>
<dbReference type="PRINTS" id="PR01386">
    <property type="entry name" value="CCMCBIOGNSIS"/>
</dbReference>
<keyword evidence="5 7" id="KW-1133">Transmembrane helix</keyword>
<dbReference type="PANTHER" id="PTHR30071:SF1">
    <property type="entry name" value="CYTOCHROME B_B6 PROTEIN-RELATED"/>
    <property type="match status" value="1"/>
</dbReference>
<dbReference type="InParanoid" id="A0A0F7IFY3"/>
<sequence>MQKEAVLAVIAVAMFVFAIYNAMSLPSSPSPILRDNYRIIFFHLPAAITSFFAFTVTLISSILYLLKNDHRFDIIAKNSAKGGFFLITAALVSGSVWANVAWGTFWNWDPRETTVLILWFVYAAYFALRESIDSPSDRARTSAIYSIFAYITVPLSYLSSQIFFSLHPKVEALDVKIGMPLGIAITSFILLFIAYLMVNYRLDKLEEVVMGE</sequence>
<dbReference type="PANTHER" id="PTHR30071">
    <property type="entry name" value="HEME EXPORTER PROTEIN C"/>
    <property type="match status" value="1"/>
</dbReference>
<evidence type="ECO:0000313" key="10">
    <source>
        <dbReference type="Proteomes" id="UP000034723"/>
    </source>
</evidence>
<evidence type="ECO:0000313" key="9">
    <source>
        <dbReference type="EMBL" id="AKG92040.1"/>
    </source>
</evidence>
<evidence type="ECO:0000256" key="5">
    <source>
        <dbReference type="ARBA" id="ARBA00022989"/>
    </source>
</evidence>
<dbReference type="HOGENOM" id="CLU_066538_1_0_2"/>
<keyword evidence="4" id="KW-0201">Cytochrome c-type biogenesis</keyword>
<dbReference type="InterPro" id="IPR045062">
    <property type="entry name" value="Cyt_c_biogenesis_CcsA/CcmC"/>
</dbReference>
<dbReference type="GeneID" id="24803200"/>
<dbReference type="InterPro" id="IPR003557">
    <property type="entry name" value="Cyt_c_biogenesis_CcmC"/>
</dbReference>
<dbReference type="KEGG" id="gah:GAH_00620"/>
<dbReference type="Proteomes" id="UP000034723">
    <property type="component" value="Chromosome"/>
</dbReference>
<feature type="transmembrane region" description="Helical" evidence="7">
    <location>
        <begin position="40"/>
        <end position="66"/>
    </location>
</feature>
<feature type="transmembrane region" description="Helical" evidence="7">
    <location>
        <begin position="82"/>
        <end position="102"/>
    </location>
</feature>
<dbReference type="GO" id="GO:0005886">
    <property type="term" value="C:plasma membrane"/>
    <property type="evidence" value="ECO:0007669"/>
    <property type="project" value="TreeGrafter"/>
</dbReference>
<comment type="subcellular location">
    <subcellularLocation>
        <location evidence="1">Membrane</location>
        <topology evidence="1">Multi-pass membrane protein</topology>
    </subcellularLocation>
</comment>
<dbReference type="GO" id="GO:0017004">
    <property type="term" value="P:cytochrome complex assembly"/>
    <property type="evidence" value="ECO:0007669"/>
    <property type="project" value="UniProtKB-KW"/>
</dbReference>
<gene>
    <name evidence="9" type="ORF">GAH_00620</name>
</gene>
<keyword evidence="3 7" id="KW-0812">Transmembrane</keyword>
<protein>
    <submittedName>
        <fullName evidence="9">Cytochrome C assembly protein</fullName>
    </submittedName>
</protein>
<keyword evidence="6 7" id="KW-0472">Membrane</keyword>
<dbReference type="OrthoDB" id="148358at2157"/>
<evidence type="ECO:0000259" key="8">
    <source>
        <dbReference type="Pfam" id="PF01578"/>
    </source>
</evidence>
<feature type="domain" description="Cytochrome c assembly protein" evidence="8">
    <location>
        <begin position="6"/>
        <end position="164"/>
    </location>
</feature>
<evidence type="ECO:0000256" key="6">
    <source>
        <dbReference type="ARBA" id="ARBA00023136"/>
    </source>
</evidence>
<feature type="transmembrane region" description="Helical" evidence="7">
    <location>
        <begin position="144"/>
        <end position="165"/>
    </location>
</feature>
<evidence type="ECO:0000256" key="1">
    <source>
        <dbReference type="ARBA" id="ARBA00004141"/>
    </source>
</evidence>
<accession>A0A0F7IFY3</accession>
<feature type="transmembrane region" description="Helical" evidence="7">
    <location>
        <begin position="177"/>
        <end position="198"/>
    </location>
</feature>
<dbReference type="GO" id="GO:0015232">
    <property type="term" value="F:heme transmembrane transporter activity"/>
    <property type="evidence" value="ECO:0007669"/>
    <property type="project" value="InterPro"/>
</dbReference>
<organism evidence="9 10">
    <name type="scientific">Geoglobus ahangari</name>
    <dbReference type="NCBI Taxonomy" id="113653"/>
    <lineage>
        <taxon>Archaea</taxon>
        <taxon>Methanobacteriati</taxon>
        <taxon>Methanobacteriota</taxon>
        <taxon>Archaeoglobi</taxon>
        <taxon>Archaeoglobales</taxon>
        <taxon>Archaeoglobaceae</taxon>
        <taxon>Geoglobus</taxon>
    </lineage>
</organism>
<dbReference type="EMBL" id="CP011267">
    <property type="protein sequence ID" value="AKG92040.1"/>
    <property type="molecule type" value="Genomic_DNA"/>
</dbReference>
<evidence type="ECO:0000256" key="3">
    <source>
        <dbReference type="ARBA" id="ARBA00022692"/>
    </source>
</evidence>
<proteinExistence type="inferred from homology"/>
<evidence type="ECO:0000256" key="4">
    <source>
        <dbReference type="ARBA" id="ARBA00022748"/>
    </source>
</evidence>
<keyword evidence="10" id="KW-1185">Reference proteome</keyword>
<dbReference type="InterPro" id="IPR002541">
    <property type="entry name" value="Cyt_c_assembly"/>
</dbReference>
<evidence type="ECO:0000256" key="7">
    <source>
        <dbReference type="SAM" id="Phobius"/>
    </source>
</evidence>
<evidence type="ECO:0000256" key="2">
    <source>
        <dbReference type="ARBA" id="ARBA00005840"/>
    </source>
</evidence>
<dbReference type="RefSeq" id="WP_048094637.1">
    <property type="nucleotide sequence ID" value="NZ_CP011267.1"/>
</dbReference>